<protein>
    <submittedName>
        <fullName evidence="2">Uncharacterized protein</fullName>
    </submittedName>
</protein>
<keyword evidence="1" id="KW-1133">Transmembrane helix</keyword>
<proteinExistence type="predicted"/>
<dbReference type="OrthoDB" id="10281173at2759"/>
<accession>A0A2P5FD34</accession>
<dbReference type="EMBL" id="JXTC01000043">
    <property type="protein sequence ID" value="PON95701.1"/>
    <property type="molecule type" value="Genomic_DNA"/>
</dbReference>
<gene>
    <name evidence="2" type="ORF">TorRG33x02_085300</name>
</gene>
<comment type="caution">
    <text evidence="2">The sequence shown here is derived from an EMBL/GenBank/DDBJ whole genome shotgun (WGS) entry which is preliminary data.</text>
</comment>
<evidence type="ECO:0000313" key="3">
    <source>
        <dbReference type="Proteomes" id="UP000237000"/>
    </source>
</evidence>
<sequence>MKMKTISYKLDAILKINNHSHSLQLFLIFIDVFSIAVVTVIDERKAGYRRDGFPFRTKENALFWRPVIITITSSQPLHLTDAFFKLFRKLVRSSLEPSVA</sequence>
<keyword evidence="3" id="KW-1185">Reference proteome</keyword>
<feature type="transmembrane region" description="Helical" evidence="1">
    <location>
        <begin position="21"/>
        <end position="41"/>
    </location>
</feature>
<organism evidence="2 3">
    <name type="scientific">Trema orientale</name>
    <name type="common">Charcoal tree</name>
    <name type="synonym">Celtis orientalis</name>
    <dbReference type="NCBI Taxonomy" id="63057"/>
    <lineage>
        <taxon>Eukaryota</taxon>
        <taxon>Viridiplantae</taxon>
        <taxon>Streptophyta</taxon>
        <taxon>Embryophyta</taxon>
        <taxon>Tracheophyta</taxon>
        <taxon>Spermatophyta</taxon>
        <taxon>Magnoliopsida</taxon>
        <taxon>eudicotyledons</taxon>
        <taxon>Gunneridae</taxon>
        <taxon>Pentapetalae</taxon>
        <taxon>rosids</taxon>
        <taxon>fabids</taxon>
        <taxon>Rosales</taxon>
        <taxon>Cannabaceae</taxon>
        <taxon>Trema</taxon>
    </lineage>
</organism>
<keyword evidence="1" id="KW-0472">Membrane</keyword>
<reference evidence="3" key="1">
    <citation type="submission" date="2016-06" db="EMBL/GenBank/DDBJ databases">
        <title>Parallel loss of symbiosis genes in relatives of nitrogen-fixing non-legume Parasponia.</title>
        <authorList>
            <person name="Van Velzen R."/>
            <person name="Holmer R."/>
            <person name="Bu F."/>
            <person name="Rutten L."/>
            <person name="Van Zeijl A."/>
            <person name="Liu W."/>
            <person name="Santuari L."/>
            <person name="Cao Q."/>
            <person name="Sharma T."/>
            <person name="Shen D."/>
            <person name="Roswanjaya Y."/>
            <person name="Wardhani T."/>
            <person name="Kalhor M.S."/>
            <person name="Jansen J."/>
            <person name="Van den Hoogen J."/>
            <person name="Gungor B."/>
            <person name="Hartog M."/>
            <person name="Hontelez J."/>
            <person name="Verver J."/>
            <person name="Yang W.-C."/>
            <person name="Schijlen E."/>
            <person name="Repin R."/>
            <person name="Schilthuizen M."/>
            <person name="Schranz E."/>
            <person name="Heidstra R."/>
            <person name="Miyata K."/>
            <person name="Fedorova E."/>
            <person name="Kohlen W."/>
            <person name="Bisseling T."/>
            <person name="Smit S."/>
            <person name="Geurts R."/>
        </authorList>
    </citation>
    <scope>NUCLEOTIDE SEQUENCE [LARGE SCALE GENOMIC DNA]</scope>
    <source>
        <strain evidence="3">cv. RG33-2</strain>
    </source>
</reference>
<keyword evidence="1" id="KW-0812">Transmembrane</keyword>
<evidence type="ECO:0000313" key="2">
    <source>
        <dbReference type="EMBL" id="PON95701.1"/>
    </source>
</evidence>
<dbReference type="AlphaFoldDB" id="A0A2P5FD34"/>
<dbReference type="Proteomes" id="UP000237000">
    <property type="component" value="Unassembled WGS sequence"/>
</dbReference>
<dbReference type="InParanoid" id="A0A2P5FD34"/>
<evidence type="ECO:0000256" key="1">
    <source>
        <dbReference type="SAM" id="Phobius"/>
    </source>
</evidence>
<name>A0A2P5FD34_TREOI</name>